<dbReference type="AlphaFoldDB" id="A0A3P7N3E7"/>
<dbReference type="SMART" id="SM00335">
    <property type="entry name" value="ANX"/>
    <property type="match status" value="1"/>
</dbReference>
<dbReference type="EMBL" id="UYRU01078476">
    <property type="protein sequence ID" value="VDN29197.1"/>
    <property type="molecule type" value="Genomic_DNA"/>
</dbReference>
<keyword evidence="5" id="KW-0111">Calcium/phospholipid-binding</keyword>
<dbReference type="GO" id="GO:0005634">
    <property type="term" value="C:nucleus"/>
    <property type="evidence" value="ECO:0007669"/>
    <property type="project" value="TreeGrafter"/>
</dbReference>
<keyword evidence="7" id="KW-1185">Reference proteome</keyword>
<evidence type="ECO:0000256" key="2">
    <source>
        <dbReference type="ARBA" id="ARBA00022737"/>
    </source>
</evidence>
<dbReference type="Gene3D" id="1.10.220.10">
    <property type="entry name" value="Annexin"/>
    <property type="match status" value="2"/>
</dbReference>
<proteinExistence type="inferred from homology"/>
<dbReference type="GO" id="GO:0005544">
    <property type="term" value="F:calcium-dependent phospholipid binding"/>
    <property type="evidence" value="ECO:0007669"/>
    <property type="project" value="UniProtKB-KW"/>
</dbReference>
<gene>
    <name evidence="6" type="ORF">DILT_LOCUS15319</name>
</gene>
<evidence type="ECO:0000313" key="6">
    <source>
        <dbReference type="EMBL" id="VDN29197.1"/>
    </source>
</evidence>
<accession>A0A3P7N3E7</accession>
<dbReference type="PRINTS" id="PR00196">
    <property type="entry name" value="ANNEXIN"/>
</dbReference>
<evidence type="ECO:0000256" key="1">
    <source>
        <dbReference type="ARBA" id="ARBA00007831"/>
    </source>
</evidence>
<dbReference type="GO" id="GO:0012506">
    <property type="term" value="C:vesicle membrane"/>
    <property type="evidence" value="ECO:0007669"/>
    <property type="project" value="TreeGrafter"/>
</dbReference>
<name>A0A3P7N3E7_DIBLA</name>
<evidence type="ECO:0000313" key="7">
    <source>
        <dbReference type="Proteomes" id="UP000281553"/>
    </source>
</evidence>
<dbReference type="Pfam" id="PF00191">
    <property type="entry name" value="Annexin"/>
    <property type="match status" value="2"/>
</dbReference>
<dbReference type="InterPro" id="IPR037104">
    <property type="entry name" value="Annexin_sf"/>
</dbReference>
<reference evidence="6 7" key="1">
    <citation type="submission" date="2018-11" db="EMBL/GenBank/DDBJ databases">
        <authorList>
            <consortium name="Pathogen Informatics"/>
        </authorList>
    </citation>
    <scope>NUCLEOTIDE SEQUENCE [LARGE SCALE GENOMIC DNA]</scope>
</reference>
<keyword evidence="2" id="KW-0677">Repeat</keyword>
<comment type="similarity">
    <text evidence="1">Belongs to the annexin family.</text>
</comment>
<organism evidence="6 7">
    <name type="scientific">Dibothriocephalus latus</name>
    <name type="common">Fish tapeworm</name>
    <name type="synonym">Diphyllobothrium latum</name>
    <dbReference type="NCBI Taxonomy" id="60516"/>
    <lineage>
        <taxon>Eukaryota</taxon>
        <taxon>Metazoa</taxon>
        <taxon>Spiralia</taxon>
        <taxon>Lophotrochozoa</taxon>
        <taxon>Platyhelminthes</taxon>
        <taxon>Cestoda</taxon>
        <taxon>Eucestoda</taxon>
        <taxon>Diphyllobothriidea</taxon>
        <taxon>Diphyllobothriidae</taxon>
        <taxon>Dibothriocephalus</taxon>
    </lineage>
</organism>
<evidence type="ECO:0008006" key="8">
    <source>
        <dbReference type="Google" id="ProtNLM"/>
    </source>
</evidence>
<dbReference type="InterPro" id="IPR018502">
    <property type="entry name" value="Annexin_repeat"/>
</dbReference>
<evidence type="ECO:0000256" key="4">
    <source>
        <dbReference type="ARBA" id="ARBA00023216"/>
    </source>
</evidence>
<keyword evidence="4" id="KW-0041">Annexin</keyword>
<dbReference type="InterPro" id="IPR001464">
    <property type="entry name" value="Annexin"/>
</dbReference>
<keyword evidence="3" id="KW-0106">Calcium</keyword>
<dbReference type="GO" id="GO:0001786">
    <property type="term" value="F:phosphatidylserine binding"/>
    <property type="evidence" value="ECO:0007669"/>
    <property type="project" value="TreeGrafter"/>
</dbReference>
<dbReference type="GO" id="GO:0005886">
    <property type="term" value="C:plasma membrane"/>
    <property type="evidence" value="ECO:0007669"/>
    <property type="project" value="TreeGrafter"/>
</dbReference>
<evidence type="ECO:0000256" key="3">
    <source>
        <dbReference type="ARBA" id="ARBA00022837"/>
    </source>
</evidence>
<dbReference type="PANTHER" id="PTHR10502:SF239">
    <property type="entry name" value="ANNEXIN A7"/>
    <property type="match status" value="1"/>
</dbReference>
<dbReference type="OrthoDB" id="37886at2759"/>
<dbReference type="GO" id="GO:0005509">
    <property type="term" value="F:calcium ion binding"/>
    <property type="evidence" value="ECO:0007669"/>
    <property type="project" value="InterPro"/>
</dbReference>
<evidence type="ECO:0000256" key="5">
    <source>
        <dbReference type="ARBA" id="ARBA00023302"/>
    </source>
</evidence>
<protein>
    <recommendedName>
        <fullName evidence="8">Annexin</fullName>
    </recommendedName>
</protein>
<dbReference type="Proteomes" id="UP000281553">
    <property type="component" value="Unassembled WGS sequence"/>
</dbReference>
<sequence length="117" mass="13433">MLSKRSVKQRQQIAVTYKSSYGKDLKDRLDSELSGNFRRAVLYSFYDMAHVNARACYQAVKGAGTDEQVLIDVICTSTNEEIEALKKAYMDSELFHYSYTITVKTQKIYMKTKASCF</sequence>
<dbReference type="GO" id="GO:0005737">
    <property type="term" value="C:cytoplasm"/>
    <property type="evidence" value="ECO:0007669"/>
    <property type="project" value="TreeGrafter"/>
</dbReference>
<dbReference type="PANTHER" id="PTHR10502">
    <property type="entry name" value="ANNEXIN"/>
    <property type="match status" value="1"/>
</dbReference>
<dbReference type="SUPFAM" id="SSF47874">
    <property type="entry name" value="Annexin"/>
    <property type="match status" value="1"/>
</dbReference>
<dbReference type="PROSITE" id="PS51897">
    <property type="entry name" value="ANNEXIN_2"/>
    <property type="match status" value="1"/>
</dbReference>